<evidence type="ECO:0000313" key="9">
    <source>
        <dbReference type="Proteomes" id="UP001194580"/>
    </source>
</evidence>
<comment type="caution">
    <text evidence="8">The sequence shown here is derived from an EMBL/GenBank/DDBJ whole genome shotgun (WGS) entry which is preliminary data.</text>
</comment>
<feature type="region of interest" description="Disordered" evidence="7">
    <location>
        <begin position="1"/>
        <end position="59"/>
    </location>
</feature>
<feature type="compositionally biased region" description="Polar residues" evidence="7">
    <location>
        <begin position="415"/>
        <end position="437"/>
    </location>
</feature>
<dbReference type="Gene3D" id="1.10.3630.10">
    <property type="entry name" value="yeast vps74-n-term truncation variant domain like"/>
    <property type="match status" value="1"/>
</dbReference>
<feature type="coiled-coil region" evidence="6">
    <location>
        <begin position="1216"/>
        <end position="1332"/>
    </location>
</feature>
<reference evidence="8" key="1">
    <citation type="journal article" date="2020" name="Fungal Divers.">
        <title>Resolving the Mortierellaceae phylogeny through synthesis of multi-gene phylogenetics and phylogenomics.</title>
        <authorList>
            <person name="Vandepol N."/>
            <person name="Liber J."/>
            <person name="Desiro A."/>
            <person name="Na H."/>
            <person name="Kennedy M."/>
            <person name="Barry K."/>
            <person name="Grigoriev I.V."/>
            <person name="Miller A.N."/>
            <person name="O'Donnell K."/>
            <person name="Stajich J.E."/>
            <person name="Bonito G."/>
        </authorList>
    </citation>
    <scope>NUCLEOTIDE SEQUENCE</scope>
    <source>
        <strain evidence="8">NRRL 28262</strain>
    </source>
</reference>
<keyword evidence="5" id="KW-0472">Membrane</keyword>
<dbReference type="EMBL" id="JAAAIL010000474">
    <property type="protein sequence ID" value="KAG0275480.1"/>
    <property type="molecule type" value="Genomic_DNA"/>
</dbReference>
<sequence>MASTGGLSRRRGAGAASEDGGISSTQSSAAPHSAGSRRNTDNKVASDPRDLQMEDENKTQPKLTLMEEVLLLGLKDKQGYLSFWNDNISYTLRGCILMELAFRNRIAMVKDPNRRKYPLADRYIEAVSEKLTGEVLLDEALKMISSTQERMSVGQWIDLMSGETWNVMKIGFQLKQVRERLAKGLVDKGVLRTEKRNFLIFDMATHPVTDSAVKEEVVKRACTTLISRSTGSSPTLAEKNSPIQYQQLRTVAMVCAAYAANVLENALMYLNHEMRERAFNKVEELLGDYSEYPFNSNASKEEIVGRDLQMEIVAAVLNVFTKMDSILAAMLARARSPLGQTPPYQRNTASKATTGGRKTPNGDATSPPHTKEHVGRDPDNGLTLSSAEAGHRYHSFSSVKDDFSSTNGLDGPSKPSRTVQQSHQQPVSRIGSSSLKDGTQDESYRAANSYPNPRGPVRASLTLFDTSASSLSNSILSRTRRASDRKMQQRQLEIQRDMAATLPQQQPITDDIAESPAKAAQSDGRPALHYQADEDEASRNDEAESANVNAKFSSTRQSAAMNRSVWYSAQDPVSFFQKEQSLQDCSGSTSRSHRHSLSSNRSSSTRQLQRVLSGPIFIPNPRGIAPTPSPDVSTELVRKPIDAATPSSIPQTGSQVISKDQLAKHSQEQVRRYEAQLDARIRTVQENNRRLRAYGSLDGQGRVLTIRGVQYEDDDEEEEQLRIDSIERGEERQQLEETKVLLEESTFKQRLLDEQLVQERSKNQELELRIKEMSSQLKGVLEMDMAQAKKVELVHEQTVKDREQWELQLRQEKLKSETLQSTMVAELETKDRQLAELSTKEIKDRQSNVHESRALAAQVTSLNLELEELKDRMRRNEIMTQTKHDQQEDQIRRHQAQSEDLEKQLEQERYNRSDDQKTRKDSLLETVKEREQDVQELRDMLADYDELLHSRQSELNEAMELVQSLQDQLQDHQVDHSNDLQRTQDQHKKEQKQRQAEIRELKRQLVEEKESNHEHRKRIELLLTSHQETTQMQEGKIRDLQEELSQRNAQLSQSKSTVSTAIKKAKGHLETIDHQQRMVDEQEQILQEKEDRIEGLEQELKEAQQRHHTVVADMEEDLRGLEQERSALVDMVKLARQQGMEDRDEELTHGREQERQMLEHIMEELDPEFRLDSQLTDGSLNAGYEESRQTVSQMCAVIQEKIRDQKQHLLDVAIQKGILEDKLHEQREQLDGCEAEIESQHEQLLRLEQDRLELEDQLVRLQENQAVAQDDNVHALYDKISILEQEKAQLLDRIKALEESVLDLTEAGRTLRDKYEARVERLRKESRQLVIRQEGQLFLYLSVIERLKLALRDAKIEIPRDTKVGPPPAPTQDAKAAKQDPLN</sequence>
<evidence type="ECO:0000256" key="6">
    <source>
        <dbReference type="SAM" id="Coils"/>
    </source>
</evidence>
<comment type="similarity">
    <text evidence="2">Belongs to the GOLPH3/VPS74 family.</text>
</comment>
<dbReference type="GO" id="GO:0005802">
    <property type="term" value="C:trans-Golgi network"/>
    <property type="evidence" value="ECO:0007669"/>
    <property type="project" value="TreeGrafter"/>
</dbReference>
<feature type="compositionally biased region" description="Low complexity" evidence="7">
    <location>
        <begin position="597"/>
        <end position="608"/>
    </location>
</feature>
<name>A0AAD4DDQ9_9FUNG</name>
<feature type="region of interest" description="Disordered" evidence="7">
    <location>
        <begin position="584"/>
        <end position="608"/>
    </location>
</feature>
<evidence type="ECO:0000256" key="1">
    <source>
        <dbReference type="ARBA" id="ARBA00004255"/>
    </source>
</evidence>
<feature type="compositionally biased region" description="Polar residues" evidence="7">
    <location>
        <begin position="338"/>
        <end position="353"/>
    </location>
</feature>
<organism evidence="8 9">
    <name type="scientific">Linnemannia exigua</name>
    <dbReference type="NCBI Taxonomy" id="604196"/>
    <lineage>
        <taxon>Eukaryota</taxon>
        <taxon>Fungi</taxon>
        <taxon>Fungi incertae sedis</taxon>
        <taxon>Mucoromycota</taxon>
        <taxon>Mortierellomycotina</taxon>
        <taxon>Mortierellomycetes</taxon>
        <taxon>Mortierellales</taxon>
        <taxon>Mortierellaceae</taxon>
        <taxon>Linnemannia</taxon>
    </lineage>
</organism>
<evidence type="ECO:0000313" key="8">
    <source>
        <dbReference type="EMBL" id="KAG0275480.1"/>
    </source>
</evidence>
<feature type="region of interest" description="Disordered" evidence="7">
    <location>
        <begin position="880"/>
        <end position="926"/>
    </location>
</feature>
<feature type="compositionally biased region" description="Basic and acidic residues" evidence="7">
    <location>
        <begin position="369"/>
        <end position="379"/>
    </location>
</feature>
<dbReference type="PANTHER" id="PTHR12704:SF2">
    <property type="entry name" value="GOLGI PHOSPHOPROTEIN 3 HOMOLOG SAURON"/>
    <property type="match status" value="1"/>
</dbReference>
<accession>A0AAD4DDQ9</accession>
<dbReference type="Pfam" id="PF05719">
    <property type="entry name" value="GPP34"/>
    <property type="match status" value="1"/>
</dbReference>
<evidence type="ECO:0000256" key="4">
    <source>
        <dbReference type="ARBA" id="ARBA00023121"/>
    </source>
</evidence>
<feature type="coiled-coil region" evidence="6">
    <location>
        <begin position="749"/>
        <end position="822"/>
    </location>
</feature>
<keyword evidence="3" id="KW-0333">Golgi apparatus</keyword>
<comment type="subcellular location">
    <subcellularLocation>
        <location evidence="1">Golgi apparatus membrane</location>
        <topology evidence="1">Peripheral membrane protein</topology>
        <orientation evidence="1">Cytoplasmic side</orientation>
    </subcellularLocation>
</comment>
<dbReference type="GO" id="GO:0005829">
    <property type="term" value="C:cytosol"/>
    <property type="evidence" value="ECO:0007669"/>
    <property type="project" value="TreeGrafter"/>
</dbReference>
<feature type="region of interest" description="Disordered" evidence="7">
    <location>
        <begin position="337"/>
        <end position="385"/>
    </location>
</feature>
<evidence type="ECO:0000256" key="5">
    <source>
        <dbReference type="ARBA" id="ARBA00023136"/>
    </source>
</evidence>
<dbReference type="GO" id="GO:0070273">
    <property type="term" value="F:phosphatidylinositol-4-phosphate binding"/>
    <property type="evidence" value="ECO:0007669"/>
    <property type="project" value="InterPro"/>
</dbReference>
<dbReference type="InterPro" id="IPR038261">
    <property type="entry name" value="GPP34-like_sf"/>
</dbReference>
<evidence type="ECO:0000256" key="2">
    <source>
        <dbReference type="ARBA" id="ARBA00007284"/>
    </source>
</evidence>
<evidence type="ECO:0000256" key="7">
    <source>
        <dbReference type="SAM" id="MobiDB-lite"/>
    </source>
</evidence>
<dbReference type="GO" id="GO:0000139">
    <property type="term" value="C:Golgi membrane"/>
    <property type="evidence" value="ECO:0007669"/>
    <property type="project" value="UniProtKB-SubCell"/>
</dbReference>
<keyword evidence="4" id="KW-0446">Lipid-binding</keyword>
<keyword evidence="9" id="KW-1185">Reference proteome</keyword>
<dbReference type="FunFam" id="1.10.3630.10:FF:000004">
    <property type="entry name" value="Probable VPS74-protein involved in protein-vacuolar targeting"/>
    <property type="match status" value="1"/>
</dbReference>
<dbReference type="GO" id="GO:0048194">
    <property type="term" value="P:Golgi vesicle budding"/>
    <property type="evidence" value="ECO:0007669"/>
    <property type="project" value="TreeGrafter"/>
</dbReference>
<feature type="compositionally biased region" description="Low complexity" evidence="7">
    <location>
        <begin position="1"/>
        <end position="21"/>
    </location>
</feature>
<dbReference type="GO" id="GO:0006890">
    <property type="term" value="P:retrograde vesicle-mediated transport, Golgi to endoplasmic reticulum"/>
    <property type="evidence" value="ECO:0007669"/>
    <property type="project" value="TreeGrafter"/>
</dbReference>
<feature type="compositionally biased region" description="Basic and acidic residues" evidence="7">
    <location>
        <begin position="38"/>
        <end position="59"/>
    </location>
</feature>
<dbReference type="GO" id="GO:0043001">
    <property type="term" value="P:Golgi to plasma membrane protein transport"/>
    <property type="evidence" value="ECO:0007669"/>
    <property type="project" value="TreeGrafter"/>
</dbReference>
<dbReference type="GO" id="GO:0031985">
    <property type="term" value="C:Golgi cisterna"/>
    <property type="evidence" value="ECO:0007669"/>
    <property type="project" value="TreeGrafter"/>
</dbReference>
<feature type="region of interest" description="Disordered" evidence="7">
    <location>
        <begin position="1359"/>
        <end position="1383"/>
    </location>
</feature>
<dbReference type="InterPro" id="IPR008628">
    <property type="entry name" value="GPP34-like"/>
</dbReference>
<evidence type="ECO:0000256" key="3">
    <source>
        <dbReference type="ARBA" id="ARBA00023034"/>
    </source>
</evidence>
<feature type="region of interest" description="Disordered" evidence="7">
    <location>
        <begin position="397"/>
        <end position="459"/>
    </location>
</feature>
<gene>
    <name evidence="8" type="ORF">BGZ95_008733</name>
</gene>
<protein>
    <submittedName>
        <fullName evidence="8">Uncharacterized protein</fullName>
    </submittedName>
</protein>
<proteinExistence type="inferred from homology"/>
<dbReference type="PANTHER" id="PTHR12704">
    <property type="entry name" value="TRANS-GOLGI PROTEIN GMX33"/>
    <property type="match status" value="1"/>
</dbReference>
<dbReference type="GO" id="GO:0007030">
    <property type="term" value="P:Golgi organization"/>
    <property type="evidence" value="ECO:0007669"/>
    <property type="project" value="TreeGrafter"/>
</dbReference>
<keyword evidence="6" id="KW-0175">Coiled coil</keyword>
<feature type="region of interest" description="Disordered" evidence="7">
    <location>
        <begin position="976"/>
        <end position="995"/>
    </location>
</feature>
<dbReference type="Proteomes" id="UP001194580">
    <property type="component" value="Unassembled WGS sequence"/>
</dbReference>